<dbReference type="EC" id="1.1.1.17" evidence="2"/>
<accession>A0ABV9D7Z3</accession>
<dbReference type="SUPFAM" id="SSF51735">
    <property type="entry name" value="NAD(P)-binding Rossmann-fold domains"/>
    <property type="match status" value="1"/>
</dbReference>
<protein>
    <recommendedName>
        <fullName evidence="3">Mannitol-1-phosphate 5-dehydrogenase</fullName>
        <ecNumber evidence="2">1.1.1.17</ecNumber>
    </recommendedName>
</protein>
<organism evidence="9 10">
    <name type="scientific">Georgenia faecalis</name>
    <dbReference type="NCBI Taxonomy" id="2483799"/>
    <lineage>
        <taxon>Bacteria</taxon>
        <taxon>Bacillati</taxon>
        <taxon>Actinomycetota</taxon>
        <taxon>Actinomycetes</taxon>
        <taxon>Micrococcales</taxon>
        <taxon>Bogoriellaceae</taxon>
        <taxon>Georgenia</taxon>
    </lineage>
</organism>
<gene>
    <name evidence="9" type="ORF">ACFO3F_05630</name>
</gene>
<evidence type="ECO:0000256" key="4">
    <source>
        <dbReference type="ARBA" id="ARBA00023002"/>
    </source>
</evidence>
<evidence type="ECO:0000256" key="3">
    <source>
        <dbReference type="ARBA" id="ARBA00016219"/>
    </source>
</evidence>
<dbReference type="Proteomes" id="UP001595955">
    <property type="component" value="Unassembled WGS sequence"/>
</dbReference>
<evidence type="ECO:0000313" key="9">
    <source>
        <dbReference type="EMBL" id="MFC4554722.1"/>
    </source>
</evidence>
<dbReference type="InterPro" id="IPR008927">
    <property type="entry name" value="6-PGluconate_DH-like_C_sf"/>
</dbReference>
<feature type="domain" description="Mannitol dehydrogenase C-terminal" evidence="8">
    <location>
        <begin position="279"/>
        <end position="457"/>
    </location>
</feature>
<name>A0ABV9D7Z3_9MICO</name>
<dbReference type="Pfam" id="PF01232">
    <property type="entry name" value="Mannitol_dh"/>
    <property type="match status" value="1"/>
</dbReference>
<dbReference type="PANTHER" id="PTHR43362">
    <property type="entry name" value="MANNITOL DEHYDROGENASE DSF1-RELATED"/>
    <property type="match status" value="1"/>
</dbReference>
<dbReference type="SUPFAM" id="SSF48179">
    <property type="entry name" value="6-phosphogluconate dehydrogenase C-terminal domain-like"/>
    <property type="match status" value="1"/>
</dbReference>
<dbReference type="InterPro" id="IPR013118">
    <property type="entry name" value="Mannitol_DH_C"/>
</dbReference>
<sequence>MSQPLPRLSRYHGHGRPPAPVRIAHLGLGNFFRAHQAWYTEHAGDAAEWGIAAFTGRRPDAARALAPQDGLYTLVVRTAEADDVEVIGSVSAVHAAEDNPAWLDYLRSEETAVVTLTVTEAGYRRAGEHLDLDLDHPDVRADIEALREDPTAPARTTPGRLVAGLIARRAAEGGPLTILSCDNLPGNGEVVATVVRELAEQVEPSLLPWLDSDVDFATSMVDRITPATTDEERATVREHLGLEDASPVPTEPFTEWVIQGRFPAGRPRWEDAGAVLVDDVAPYERRKLFLLNGSHSLLAYAGSIRGHQSVADAIADPTCRAWVEAWWDEAAAHVGLPEADIAAYRAALLERYGNPRIQHLLAQIAKDGSQKLPVRVLPTLRAERAAGRLPSAAVVAVAAWIAHLRGAGAPVGDVRAEEVVALARGERADAVRRVLAELAPDLGADAELATALTDQVAAFETAADA</sequence>
<keyword evidence="5" id="KW-0520">NAD</keyword>
<dbReference type="RefSeq" id="WP_122825278.1">
    <property type="nucleotide sequence ID" value="NZ_CP033325.1"/>
</dbReference>
<dbReference type="InterPro" id="IPR013131">
    <property type="entry name" value="Mannitol_DH_N"/>
</dbReference>
<dbReference type="PROSITE" id="PS00974">
    <property type="entry name" value="MANNITOL_DHGENASE"/>
    <property type="match status" value="1"/>
</dbReference>
<evidence type="ECO:0000313" key="10">
    <source>
        <dbReference type="Proteomes" id="UP001595955"/>
    </source>
</evidence>
<dbReference type="InterPro" id="IPR036291">
    <property type="entry name" value="NAD(P)-bd_dom_sf"/>
</dbReference>
<evidence type="ECO:0000256" key="5">
    <source>
        <dbReference type="ARBA" id="ARBA00023027"/>
    </source>
</evidence>
<dbReference type="InterPro" id="IPR000669">
    <property type="entry name" value="Mannitol_DH"/>
</dbReference>
<keyword evidence="4 9" id="KW-0560">Oxidoreductase</keyword>
<dbReference type="InterPro" id="IPR013328">
    <property type="entry name" value="6PGD_dom2"/>
</dbReference>
<evidence type="ECO:0000256" key="2">
    <source>
        <dbReference type="ARBA" id="ARBA00012939"/>
    </source>
</evidence>
<reference evidence="10" key="1">
    <citation type="journal article" date="2019" name="Int. J. Syst. Evol. Microbiol.">
        <title>The Global Catalogue of Microorganisms (GCM) 10K type strain sequencing project: providing services to taxonomists for standard genome sequencing and annotation.</title>
        <authorList>
            <consortium name="The Broad Institute Genomics Platform"/>
            <consortium name="The Broad Institute Genome Sequencing Center for Infectious Disease"/>
            <person name="Wu L."/>
            <person name="Ma J."/>
        </authorList>
    </citation>
    <scope>NUCLEOTIDE SEQUENCE [LARGE SCALE GENOMIC DNA]</scope>
    <source>
        <strain evidence="10">JCM 3369</strain>
    </source>
</reference>
<dbReference type="GO" id="GO:0016491">
    <property type="term" value="F:oxidoreductase activity"/>
    <property type="evidence" value="ECO:0007669"/>
    <property type="project" value="UniProtKB-KW"/>
</dbReference>
<dbReference type="Pfam" id="PF08125">
    <property type="entry name" value="Mannitol_dh_C"/>
    <property type="match status" value="1"/>
</dbReference>
<dbReference type="InterPro" id="IPR023027">
    <property type="entry name" value="Mannitol_DH_CS"/>
</dbReference>
<dbReference type="Gene3D" id="1.10.1040.10">
    <property type="entry name" value="N-(1-d-carboxylethyl)-l-norvaline Dehydrogenase, domain 2"/>
    <property type="match status" value="1"/>
</dbReference>
<comment type="catalytic activity">
    <reaction evidence="6">
        <text>D-mannitol 1-phosphate + NAD(+) = beta-D-fructose 6-phosphate + NADH + H(+)</text>
        <dbReference type="Rhea" id="RHEA:19661"/>
        <dbReference type="ChEBI" id="CHEBI:15378"/>
        <dbReference type="ChEBI" id="CHEBI:57540"/>
        <dbReference type="ChEBI" id="CHEBI:57634"/>
        <dbReference type="ChEBI" id="CHEBI:57945"/>
        <dbReference type="ChEBI" id="CHEBI:61381"/>
        <dbReference type="EC" id="1.1.1.17"/>
    </reaction>
</comment>
<evidence type="ECO:0000259" key="8">
    <source>
        <dbReference type="Pfam" id="PF08125"/>
    </source>
</evidence>
<feature type="domain" description="Mannitol dehydrogenase N-terminal" evidence="7">
    <location>
        <begin position="22"/>
        <end position="270"/>
    </location>
</feature>
<evidence type="ECO:0000259" key="7">
    <source>
        <dbReference type="Pfam" id="PF01232"/>
    </source>
</evidence>
<evidence type="ECO:0000256" key="1">
    <source>
        <dbReference type="ARBA" id="ARBA00006541"/>
    </source>
</evidence>
<dbReference type="InterPro" id="IPR050988">
    <property type="entry name" value="Mannitol_DH/Oxidoreductase"/>
</dbReference>
<dbReference type="PRINTS" id="PR00084">
    <property type="entry name" value="MTLDHDRGNASE"/>
</dbReference>
<dbReference type="EMBL" id="JBHSGF010000003">
    <property type="protein sequence ID" value="MFC4554722.1"/>
    <property type="molecule type" value="Genomic_DNA"/>
</dbReference>
<keyword evidence="10" id="KW-1185">Reference proteome</keyword>
<dbReference type="PANTHER" id="PTHR43362:SF1">
    <property type="entry name" value="MANNITOL DEHYDROGENASE 2-RELATED"/>
    <property type="match status" value="1"/>
</dbReference>
<evidence type="ECO:0000256" key="6">
    <source>
        <dbReference type="ARBA" id="ARBA00048615"/>
    </source>
</evidence>
<comment type="caution">
    <text evidence="9">The sequence shown here is derived from an EMBL/GenBank/DDBJ whole genome shotgun (WGS) entry which is preliminary data.</text>
</comment>
<proteinExistence type="inferred from homology"/>
<dbReference type="Gene3D" id="3.40.50.720">
    <property type="entry name" value="NAD(P)-binding Rossmann-like Domain"/>
    <property type="match status" value="1"/>
</dbReference>
<comment type="similarity">
    <text evidence="1">Belongs to the mannitol dehydrogenase family.</text>
</comment>